<gene>
    <name evidence="2" type="ORF">EK403_21210</name>
</gene>
<keyword evidence="3" id="KW-1185">Reference proteome</keyword>
<name>A0A4Q0M414_9HYPH</name>
<dbReference type="OrthoDB" id="8410897at2"/>
<evidence type="ECO:0000256" key="1">
    <source>
        <dbReference type="SAM" id="MobiDB-lite"/>
    </source>
</evidence>
<dbReference type="EMBL" id="RYFI01000032">
    <property type="protein sequence ID" value="RXF67553.1"/>
    <property type="molecule type" value="Genomic_DNA"/>
</dbReference>
<evidence type="ECO:0000313" key="2">
    <source>
        <dbReference type="EMBL" id="RXF67553.1"/>
    </source>
</evidence>
<protein>
    <submittedName>
        <fullName evidence="2">Uncharacterized protein</fullName>
    </submittedName>
</protein>
<feature type="region of interest" description="Disordered" evidence="1">
    <location>
        <begin position="1"/>
        <end position="28"/>
    </location>
</feature>
<dbReference type="AlphaFoldDB" id="A0A4Q0M414"/>
<comment type="caution">
    <text evidence="2">The sequence shown here is derived from an EMBL/GenBank/DDBJ whole genome shotgun (WGS) entry which is preliminary data.</text>
</comment>
<dbReference type="RefSeq" id="WP_128779455.1">
    <property type="nucleotide sequence ID" value="NZ_RYFI01000032.1"/>
</dbReference>
<sequence>MPASSAARVADDAHPRKAARAKAKSPTAAQLIERAVKSAEPQQHNDGDPADAIAKSFSLTPDPLDLHGPGIRSQLLSSYIEWLDCERRCATSELWPDFNPPKDYEVIPANTRWGRFHFATRRWGDKTWNERPHPLTRAALVLWAVGAIDDIPDPLRDLLTAYRYEMTRDLNHLTDEEADRHFDEVRKPLLDQIRANTMTPTTMHGAAEAIRFVLWDLKDNEPGETTSSVLNAVARFLEREGPTGPRNDEVFWIGGPRKDPLLDLLARSAEAYRLAEAAEGDAAANAIYHPIHAEQANAPAATTMQGVMTGLAFGINGDDAWLDDCFGGVAKGALRGLETIVGAKLSDPVFRALEAHAEAFRAWDALYGKVPDSDAKLKAADDREWKCWEDLLATSPKTLSGLAALLDYYSTPRFAQRIDEGDFALAILKALASISPILRGAAPSENGGELGPAVLAFEAASRAFNATPNDDADTTDIDSTEDELRRLVQTEGLNACSLQEAELATRLSVRLSQGGECDLSISLAHAALGYFLGEEAVS</sequence>
<evidence type="ECO:0000313" key="3">
    <source>
        <dbReference type="Proteomes" id="UP000289708"/>
    </source>
</evidence>
<dbReference type="Proteomes" id="UP000289708">
    <property type="component" value="Unassembled WGS sequence"/>
</dbReference>
<organism evidence="2 3">
    <name type="scientific">Hansschlegelia zhihuaiae</name>
    <dbReference type="NCBI Taxonomy" id="405005"/>
    <lineage>
        <taxon>Bacteria</taxon>
        <taxon>Pseudomonadati</taxon>
        <taxon>Pseudomonadota</taxon>
        <taxon>Alphaproteobacteria</taxon>
        <taxon>Hyphomicrobiales</taxon>
        <taxon>Methylopilaceae</taxon>
        <taxon>Hansschlegelia</taxon>
    </lineage>
</organism>
<proteinExistence type="predicted"/>
<reference evidence="2 3" key="1">
    <citation type="submission" date="2018-12" db="EMBL/GenBank/DDBJ databases">
        <title>bacterium Hansschlegelia zhihuaiae S113.</title>
        <authorList>
            <person name="He J."/>
        </authorList>
    </citation>
    <scope>NUCLEOTIDE SEQUENCE [LARGE SCALE GENOMIC DNA]</scope>
    <source>
        <strain evidence="2 3">S 113</strain>
    </source>
</reference>
<accession>A0A4Q0M414</accession>